<dbReference type="InterPro" id="IPR029044">
    <property type="entry name" value="Nucleotide-diphossugar_trans"/>
</dbReference>
<dbReference type="PANTHER" id="PTHR31121:SF7">
    <property type="entry name" value="MANNOSYLTRANSFERASE KTR4-RELATED"/>
    <property type="match status" value="1"/>
</dbReference>
<sequence length="360" mass="40950">MAGRHLLALLWAYVAVLLQFTALVGGLNSFSDAGSPPRAALVALVHNPDLQAMLFTMQQLEEKFNNRYQYHWIFFSAHGLEEVFKELTSNATNATCIYEVIPNENWSIPGWTDQPHIPASQEINLDYDSETLRPMTTIRQMNRWNSAPFAKEKRLRDYDWFWRVEPGDEDEDTAYEDDEGTLSLGENFASWLSGIYGSSLYPTFEIGSLAFFRSHNHLAFFDHLDSAGDFEYRRVDDVPVHTLSASMFLPKRSVGTFLTKDMRHFALHAHRPSQPQATPDPDRNADDDSNARSARSRGFRCDFKEAMTALLAAWDVTAQYLDIPALLSGHTVIDERTFEPIFMLKLKKFASITYGTEGAI</sequence>
<feature type="signal peptide" evidence="5">
    <location>
        <begin position="1"/>
        <end position="26"/>
    </location>
</feature>
<dbReference type="GO" id="GO:0000032">
    <property type="term" value="P:cell wall mannoprotein biosynthetic process"/>
    <property type="evidence" value="ECO:0007669"/>
    <property type="project" value="TreeGrafter"/>
</dbReference>
<dbReference type="OrthoDB" id="202470at2759"/>
<dbReference type="SUPFAM" id="SSF53448">
    <property type="entry name" value="Nucleotide-diphospho-sugar transferases"/>
    <property type="match status" value="1"/>
</dbReference>
<comment type="caution">
    <text evidence="6">The sequence shown here is derived from an EMBL/GenBank/DDBJ whole genome shotgun (WGS) entry which is preliminary data.</text>
</comment>
<dbReference type="InterPro" id="IPR002685">
    <property type="entry name" value="Glyco_trans_15"/>
</dbReference>
<dbReference type="PANTHER" id="PTHR31121">
    <property type="entry name" value="ALPHA-1,2 MANNOSYLTRANSFERASE KTR1"/>
    <property type="match status" value="1"/>
</dbReference>
<keyword evidence="2" id="KW-0328">Glycosyltransferase</keyword>
<evidence type="ECO:0000313" key="6">
    <source>
        <dbReference type="EMBL" id="KAF4460408.1"/>
    </source>
</evidence>
<evidence type="ECO:0000256" key="5">
    <source>
        <dbReference type="SAM" id="SignalP"/>
    </source>
</evidence>
<name>A0A8H4L3B8_9HYPO</name>
<feature type="region of interest" description="Disordered" evidence="4">
    <location>
        <begin position="269"/>
        <end position="293"/>
    </location>
</feature>
<keyword evidence="5" id="KW-0732">Signal</keyword>
<dbReference type="EMBL" id="JAADYS010001949">
    <property type="protein sequence ID" value="KAF4460408.1"/>
    <property type="molecule type" value="Genomic_DNA"/>
</dbReference>
<evidence type="ECO:0000256" key="2">
    <source>
        <dbReference type="ARBA" id="ARBA00022676"/>
    </source>
</evidence>
<proteinExistence type="inferred from homology"/>
<dbReference type="Pfam" id="PF01793">
    <property type="entry name" value="Glyco_transf_15"/>
    <property type="match status" value="2"/>
</dbReference>
<keyword evidence="7" id="KW-1185">Reference proteome</keyword>
<evidence type="ECO:0000313" key="7">
    <source>
        <dbReference type="Proteomes" id="UP000554235"/>
    </source>
</evidence>
<feature type="compositionally biased region" description="Basic and acidic residues" evidence="4">
    <location>
        <begin position="280"/>
        <end position="290"/>
    </location>
</feature>
<dbReference type="Gene3D" id="3.90.550.10">
    <property type="entry name" value="Spore Coat Polysaccharide Biosynthesis Protein SpsA, Chain A"/>
    <property type="match status" value="2"/>
</dbReference>
<reference evidence="6 7" key="1">
    <citation type="submission" date="2020-01" db="EMBL/GenBank/DDBJ databases">
        <title>Identification and distribution of gene clusters putatively required for synthesis of sphingolipid metabolism inhibitors in phylogenetically diverse species of the filamentous fungus Fusarium.</title>
        <authorList>
            <person name="Kim H.-S."/>
            <person name="Busman M."/>
            <person name="Brown D.W."/>
            <person name="Divon H."/>
            <person name="Uhlig S."/>
            <person name="Proctor R.H."/>
        </authorList>
    </citation>
    <scope>NUCLEOTIDE SEQUENCE [LARGE SCALE GENOMIC DNA]</scope>
    <source>
        <strain evidence="6 7">NRRL 20459</strain>
    </source>
</reference>
<keyword evidence="3 6" id="KW-0808">Transferase</keyword>
<dbReference type="GO" id="GO:0000026">
    <property type="term" value="F:alpha-1,2-mannosyltransferase activity"/>
    <property type="evidence" value="ECO:0007669"/>
    <property type="project" value="TreeGrafter"/>
</dbReference>
<dbReference type="GO" id="GO:0006487">
    <property type="term" value="P:protein N-linked glycosylation"/>
    <property type="evidence" value="ECO:0007669"/>
    <property type="project" value="TreeGrafter"/>
</dbReference>
<evidence type="ECO:0000256" key="3">
    <source>
        <dbReference type="ARBA" id="ARBA00022679"/>
    </source>
</evidence>
<evidence type="ECO:0000256" key="4">
    <source>
        <dbReference type="SAM" id="MobiDB-lite"/>
    </source>
</evidence>
<dbReference type="GO" id="GO:0005794">
    <property type="term" value="C:Golgi apparatus"/>
    <property type="evidence" value="ECO:0007669"/>
    <property type="project" value="TreeGrafter"/>
</dbReference>
<dbReference type="GO" id="GO:0016020">
    <property type="term" value="C:membrane"/>
    <property type="evidence" value="ECO:0007669"/>
    <property type="project" value="InterPro"/>
</dbReference>
<organism evidence="6 7">
    <name type="scientific">Fusarium albosuccineum</name>
    <dbReference type="NCBI Taxonomy" id="1237068"/>
    <lineage>
        <taxon>Eukaryota</taxon>
        <taxon>Fungi</taxon>
        <taxon>Dikarya</taxon>
        <taxon>Ascomycota</taxon>
        <taxon>Pezizomycotina</taxon>
        <taxon>Sordariomycetes</taxon>
        <taxon>Hypocreomycetidae</taxon>
        <taxon>Hypocreales</taxon>
        <taxon>Nectriaceae</taxon>
        <taxon>Fusarium</taxon>
        <taxon>Fusarium decemcellulare species complex</taxon>
    </lineage>
</organism>
<protein>
    <submittedName>
        <fullName evidence="6">Glycosyltransferase family 15</fullName>
    </submittedName>
</protein>
<evidence type="ECO:0000256" key="1">
    <source>
        <dbReference type="ARBA" id="ARBA00007677"/>
    </source>
</evidence>
<dbReference type="Proteomes" id="UP000554235">
    <property type="component" value="Unassembled WGS sequence"/>
</dbReference>
<comment type="similarity">
    <text evidence="1">Belongs to the glycosyltransferase 15 family.</text>
</comment>
<accession>A0A8H4L3B8</accession>
<feature type="chain" id="PRO_5034091175" evidence="5">
    <location>
        <begin position="27"/>
        <end position="360"/>
    </location>
</feature>
<dbReference type="AlphaFoldDB" id="A0A8H4L3B8"/>
<gene>
    <name evidence="6" type="ORF">FALBO_12802</name>
</gene>